<feature type="compositionally biased region" description="Basic and acidic residues" evidence="1">
    <location>
        <begin position="195"/>
        <end position="226"/>
    </location>
</feature>
<accession>A0A9P4W9C8</accession>
<comment type="caution">
    <text evidence="3">The sequence shown here is derived from an EMBL/GenBank/DDBJ whole genome shotgun (WGS) entry which is preliminary data.</text>
</comment>
<gene>
    <name evidence="3" type="ORF">E8E13_003926</name>
</gene>
<dbReference type="EMBL" id="SWKU01000017">
    <property type="protein sequence ID" value="KAF2999279.1"/>
    <property type="molecule type" value="Genomic_DNA"/>
</dbReference>
<dbReference type="Proteomes" id="UP000801428">
    <property type="component" value="Unassembled WGS sequence"/>
</dbReference>
<keyword evidence="2" id="KW-1133">Transmembrane helix</keyword>
<feature type="region of interest" description="Disordered" evidence="1">
    <location>
        <begin position="136"/>
        <end position="226"/>
    </location>
</feature>
<evidence type="ECO:0000313" key="3">
    <source>
        <dbReference type="EMBL" id="KAF2999279.1"/>
    </source>
</evidence>
<sequence>MKKDYDYGFYRSACTDSTFNSTACPRFCLDPAYGLKGVGVKGCGNNQYCCGVSGDCCTDAAKLFKLAEAEVVTTISPSSSFITDTANITSKDSQSSGKSHRALAIGLGVGIGIGGFLLLVLGILFMLKRRARAKSHLGYEKKEEPSEMDGSSNTELPDSSPEPPPTKTPYSVPGSGVVHEIGVGNAGPSTQPVELEAKPRYDWEPRNEPEPRDGGFRPEDHDRHGV</sequence>
<keyword evidence="2" id="KW-0812">Transmembrane</keyword>
<keyword evidence="2" id="KW-0472">Membrane</keyword>
<name>A0A9P4W9C8_CURKU</name>
<proteinExistence type="predicted"/>
<feature type="transmembrane region" description="Helical" evidence="2">
    <location>
        <begin position="102"/>
        <end position="127"/>
    </location>
</feature>
<keyword evidence="4" id="KW-1185">Reference proteome</keyword>
<dbReference type="OrthoDB" id="5215637at2759"/>
<evidence type="ECO:0000313" key="4">
    <source>
        <dbReference type="Proteomes" id="UP000801428"/>
    </source>
</evidence>
<organism evidence="3 4">
    <name type="scientific">Curvularia kusanoi</name>
    <name type="common">Cochliobolus kusanoi</name>
    <dbReference type="NCBI Taxonomy" id="90978"/>
    <lineage>
        <taxon>Eukaryota</taxon>
        <taxon>Fungi</taxon>
        <taxon>Dikarya</taxon>
        <taxon>Ascomycota</taxon>
        <taxon>Pezizomycotina</taxon>
        <taxon>Dothideomycetes</taxon>
        <taxon>Pleosporomycetidae</taxon>
        <taxon>Pleosporales</taxon>
        <taxon>Pleosporineae</taxon>
        <taxon>Pleosporaceae</taxon>
        <taxon>Curvularia</taxon>
    </lineage>
</organism>
<protein>
    <submittedName>
        <fullName evidence="3">Uncharacterized protein</fullName>
    </submittedName>
</protein>
<evidence type="ECO:0000256" key="1">
    <source>
        <dbReference type="SAM" id="MobiDB-lite"/>
    </source>
</evidence>
<evidence type="ECO:0000256" key="2">
    <source>
        <dbReference type="SAM" id="Phobius"/>
    </source>
</evidence>
<dbReference type="AlphaFoldDB" id="A0A9P4W9C8"/>
<reference evidence="3" key="1">
    <citation type="submission" date="2019-04" db="EMBL/GenBank/DDBJ databases">
        <title>Sequencing of skin fungus with MAO and IRED activity.</title>
        <authorList>
            <person name="Marsaioli A.J."/>
            <person name="Bonatto J.M.C."/>
            <person name="Reis Junior O."/>
        </authorList>
    </citation>
    <scope>NUCLEOTIDE SEQUENCE</scope>
    <source>
        <strain evidence="3">30M1</strain>
    </source>
</reference>